<evidence type="ECO:0000256" key="2">
    <source>
        <dbReference type="ARBA" id="ARBA00022840"/>
    </source>
</evidence>
<evidence type="ECO:0000313" key="7">
    <source>
        <dbReference type="WBParaSite" id="maker-uti_cns_0001077-snap-gene-0.2-mRNA-1"/>
    </source>
</evidence>
<dbReference type="FunFam" id="1.10.510.10:FF:000571">
    <property type="entry name" value="Maternal embryonic leucine zipper kinase"/>
    <property type="match status" value="1"/>
</dbReference>
<dbReference type="InterPro" id="IPR017441">
    <property type="entry name" value="Protein_kinase_ATP_BS"/>
</dbReference>
<keyword evidence="2 3" id="KW-0067">ATP-binding</keyword>
<evidence type="ECO:0000313" key="6">
    <source>
        <dbReference type="Proteomes" id="UP000095280"/>
    </source>
</evidence>
<dbReference type="PROSITE" id="PS00107">
    <property type="entry name" value="PROTEIN_KINASE_ATP"/>
    <property type="match status" value="1"/>
</dbReference>
<dbReference type="PROSITE" id="PS00108">
    <property type="entry name" value="PROTEIN_KINASE_ST"/>
    <property type="match status" value="1"/>
</dbReference>
<dbReference type="InterPro" id="IPR000719">
    <property type="entry name" value="Prot_kinase_dom"/>
</dbReference>
<dbReference type="SUPFAM" id="SSF56112">
    <property type="entry name" value="Protein kinase-like (PK-like)"/>
    <property type="match status" value="1"/>
</dbReference>
<sequence>MSKEFWLKESIKDVPFDSVYDLCSELGRGATSVVFACQKRGTNEKWAVKVVQKKVDKKIVASEIGILLTISHPNIIRLKELFETSTHIHMVLEYVTGGELFDRIVSRGNYSEQDAAQCVRQLLEALKYLHEKDIIHRDLKPENLLYESERDDARLKIADFGLSKIISQDVQTATVCGTPGYCAPEVLLGKGYGTPVDMWGLGVIAYILEMYRKILRAQYEFDSPWWDGISRNARDLVSGLMQLDPAKRLTAAQALQHPWVSGQAAKTEPLQAVQSKLKEFNAKRKLKAATDAVIAIRRTAAIARSGSGSSGGQPSPAD</sequence>
<dbReference type="AlphaFoldDB" id="A0A1I8G755"/>
<dbReference type="PROSITE" id="PS50011">
    <property type="entry name" value="PROTEIN_KINASE_DOM"/>
    <property type="match status" value="1"/>
</dbReference>
<keyword evidence="4" id="KW-0723">Serine/threonine-protein kinase</keyword>
<dbReference type="SMART" id="SM00220">
    <property type="entry name" value="S_TKc"/>
    <property type="match status" value="1"/>
</dbReference>
<dbReference type="Gene3D" id="1.10.510.10">
    <property type="entry name" value="Transferase(Phosphotransferase) domain 1"/>
    <property type="match status" value="1"/>
</dbReference>
<protein>
    <submittedName>
        <fullName evidence="7">Protein kinase domain-containing protein</fullName>
    </submittedName>
</protein>
<dbReference type="FunFam" id="3.30.200.20:FF:000279">
    <property type="entry name" value="Calcium/calmodulin-dependent protein kinase type IV"/>
    <property type="match status" value="1"/>
</dbReference>
<dbReference type="Gene3D" id="3.30.200.20">
    <property type="entry name" value="Phosphorylase Kinase, domain 1"/>
    <property type="match status" value="1"/>
</dbReference>
<dbReference type="InterPro" id="IPR008271">
    <property type="entry name" value="Ser/Thr_kinase_AS"/>
</dbReference>
<dbReference type="GO" id="GO:0004674">
    <property type="term" value="F:protein serine/threonine kinase activity"/>
    <property type="evidence" value="ECO:0007669"/>
    <property type="project" value="UniProtKB-KW"/>
</dbReference>
<reference evidence="7" key="1">
    <citation type="submission" date="2016-11" db="UniProtKB">
        <authorList>
            <consortium name="WormBaseParasite"/>
        </authorList>
    </citation>
    <scope>IDENTIFICATION</scope>
</reference>
<feature type="domain" description="Protein kinase" evidence="5">
    <location>
        <begin position="20"/>
        <end position="260"/>
    </location>
</feature>
<dbReference type="PANTHER" id="PTHR24347">
    <property type="entry name" value="SERINE/THREONINE-PROTEIN KINASE"/>
    <property type="match status" value="1"/>
</dbReference>
<dbReference type="Proteomes" id="UP000095280">
    <property type="component" value="Unplaced"/>
</dbReference>
<dbReference type="Pfam" id="PF00069">
    <property type="entry name" value="Pkinase"/>
    <property type="match status" value="1"/>
</dbReference>
<keyword evidence="1 3" id="KW-0547">Nucleotide-binding</keyword>
<keyword evidence="6" id="KW-1185">Reference proteome</keyword>
<dbReference type="GO" id="GO:0005524">
    <property type="term" value="F:ATP binding"/>
    <property type="evidence" value="ECO:0007669"/>
    <property type="project" value="UniProtKB-UniRule"/>
</dbReference>
<evidence type="ECO:0000256" key="4">
    <source>
        <dbReference type="RuleBase" id="RU000304"/>
    </source>
</evidence>
<evidence type="ECO:0000256" key="1">
    <source>
        <dbReference type="ARBA" id="ARBA00022741"/>
    </source>
</evidence>
<keyword evidence="4" id="KW-0808">Transferase</keyword>
<evidence type="ECO:0000259" key="5">
    <source>
        <dbReference type="PROSITE" id="PS50011"/>
    </source>
</evidence>
<comment type="similarity">
    <text evidence="4">Belongs to the protein kinase superfamily.</text>
</comment>
<keyword evidence="4" id="KW-0418">Kinase</keyword>
<dbReference type="WBParaSite" id="maker-uti_cns_0001077-snap-gene-0.2-mRNA-1">
    <property type="protein sequence ID" value="maker-uti_cns_0001077-snap-gene-0.2-mRNA-1"/>
    <property type="gene ID" value="maker-uti_cns_0001077-snap-gene-0.2"/>
</dbReference>
<accession>A0A1I8G755</accession>
<feature type="binding site" evidence="3">
    <location>
        <position position="49"/>
    </location>
    <ligand>
        <name>ATP</name>
        <dbReference type="ChEBI" id="CHEBI:30616"/>
    </ligand>
</feature>
<dbReference type="InterPro" id="IPR011009">
    <property type="entry name" value="Kinase-like_dom_sf"/>
</dbReference>
<organism evidence="6 7">
    <name type="scientific">Macrostomum lignano</name>
    <dbReference type="NCBI Taxonomy" id="282301"/>
    <lineage>
        <taxon>Eukaryota</taxon>
        <taxon>Metazoa</taxon>
        <taxon>Spiralia</taxon>
        <taxon>Lophotrochozoa</taxon>
        <taxon>Platyhelminthes</taxon>
        <taxon>Rhabditophora</taxon>
        <taxon>Macrostomorpha</taxon>
        <taxon>Macrostomida</taxon>
        <taxon>Macrostomidae</taxon>
        <taxon>Macrostomum</taxon>
    </lineage>
</organism>
<evidence type="ECO:0000256" key="3">
    <source>
        <dbReference type="PROSITE-ProRule" id="PRU10141"/>
    </source>
</evidence>
<proteinExistence type="inferred from homology"/>
<name>A0A1I8G755_9PLAT</name>